<reference evidence="2 3" key="1">
    <citation type="submission" date="2024-06" db="EMBL/GenBank/DDBJ databases">
        <title>The Natural Products Discovery Center: Release of the First 8490 Sequenced Strains for Exploring Actinobacteria Biosynthetic Diversity.</title>
        <authorList>
            <person name="Kalkreuter E."/>
            <person name="Kautsar S.A."/>
            <person name="Yang D."/>
            <person name="Bader C.D."/>
            <person name="Teijaro C.N."/>
            <person name="Fluegel L."/>
            <person name="Davis C.M."/>
            <person name="Simpson J.R."/>
            <person name="Lauterbach L."/>
            <person name="Steele A.D."/>
            <person name="Gui C."/>
            <person name="Meng S."/>
            <person name="Li G."/>
            <person name="Viehrig K."/>
            <person name="Ye F."/>
            <person name="Su P."/>
            <person name="Kiefer A.F."/>
            <person name="Nichols A."/>
            <person name="Cepeda A.J."/>
            <person name="Yan W."/>
            <person name="Fan B."/>
            <person name="Jiang Y."/>
            <person name="Adhikari A."/>
            <person name="Zheng C.-J."/>
            <person name="Schuster L."/>
            <person name="Cowan T.M."/>
            <person name="Smanski M.J."/>
            <person name="Chevrette M.G."/>
            <person name="De Carvalho L.P.S."/>
            <person name="Shen B."/>
        </authorList>
    </citation>
    <scope>NUCLEOTIDE SEQUENCE [LARGE SCALE GENOMIC DNA]</scope>
    <source>
        <strain evidence="2 3">NPDC077434</strain>
    </source>
</reference>
<sequence>MKHTTIGKVVAGTTLALALGVLGGAAVAAGPVLFSPQGLSAELGIETAPMPEPTYSVNSSGETFGSATEARSPKEEPALIQAEATNGKAGYVRKAELDAVNGADAMDSFKSPEDALAWQTANQGKEFTIPVYLQDGVTVIGEFLVTNEQPRQ</sequence>
<evidence type="ECO:0000256" key="1">
    <source>
        <dbReference type="SAM" id="MobiDB-lite"/>
    </source>
</evidence>
<dbReference type="Proteomes" id="UP001553715">
    <property type="component" value="Unassembled WGS sequence"/>
</dbReference>
<feature type="region of interest" description="Disordered" evidence="1">
    <location>
        <begin position="50"/>
        <end position="76"/>
    </location>
</feature>
<name>A0ABV3LP23_9MICO</name>
<dbReference type="RefSeq" id="WP_152594929.1">
    <property type="nucleotide sequence ID" value="NZ_JAJVKR010000034.1"/>
</dbReference>
<protein>
    <submittedName>
        <fullName evidence="2">Uncharacterized protein</fullName>
    </submittedName>
</protein>
<keyword evidence="3" id="KW-1185">Reference proteome</keyword>
<comment type="caution">
    <text evidence="2">The sequence shown here is derived from an EMBL/GenBank/DDBJ whole genome shotgun (WGS) entry which is preliminary data.</text>
</comment>
<evidence type="ECO:0000313" key="2">
    <source>
        <dbReference type="EMBL" id="MEW1976518.1"/>
    </source>
</evidence>
<organism evidence="2 3">
    <name type="scientific">Microbacterium profundi</name>
    <dbReference type="NCBI Taxonomy" id="450380"/>
    <lineage>
        <taxon>Bacteria</taxon>
        <taxon>Bacillati</taxon>
        <taxon>Actinomycetota</taxon>
        <taxon>Actinomycetes</taxon>
        <taxon>Micrococcales</taxon>
        <taxon>Microbacteriaceae</taxon>
        <taxon>Microbacterium</taxon>
    </lineage>
</organism>
<gene>
    <name evidence="2" type="ORF">AB0301_15795</name>
</gene>
<proteinExistence type="predicted"/>
<accession>A0ABV3LP23</accession>
<evidence type="ECO:0000313" key="3">
    <source>
        <dbReference type="Proteomes" id="UP001553715"/>
    </source>
</evidence>
<feature type="compositionally biased region" description="Polar residues" evidence="1">
    <location>
        <begin position="55"/>
        <end position="66"/>
    </location>
</feature>
<dbReference type="EMBL" id="JBFBMH010000033">
    <property type="protein sequence ID" value="MEW1976518.1"/>
    <property type="molecule type" value="Genomic_DNA"/>
</dbReference>